<evidence type="ECO:0000256" key="4">
    <source>
        <dbReference type="PROSITE-ProRule" id="PRU10141"/>
    </source>
</evidence>
<evidence type="ECO:0000256" key="1">
    <source>
        <dbReference type="ARBA" id="ARBA00000900"/>
    </source>
</evidence>
<keyword evidence="4" id="KW-0067">ATP-binding</keyword>
<gene>
    <name evidence="7" type="ORF">L1049_019844</name>
</gene>
<dbReference type="PROSITE" id="PS00107">
    <property type="entry name" value="PROTEIN_KINASE_ATP"/>
    <property type="match status" value="1"/>
</dbReference>
<dbReference type="PROSITE" id="PS50011">
    <property type="entry name" value="PROTEIN_KINASE_DOM"/>
    <property type="match status" value="1"/>
</dbReference>
<feature type="binding site" evidence="4">
    <location>
        <position position="180"/>
    </location>
    <ligand>
        <name>ATP</name>
        <dbReference type="ChEBI" id="CHEBI:30616"/>
    </ligand>
</feature>
<evidence type="ECO:0000313" key="8">
    <source>
        <dbReference type="Proteomes" id="UP001415857"/>
    </source>
</evidence>
<proteinExistence type="predicted"/>
<evidence type="ECO:0000259" key="6">
    <source>
        <dbReference type="PROSITE" id="PS50011"/>
    </source>
</evidence>
<feature type="coiled-coil region" evidence="5">
    <location>
        <begin position="27"/>
        <end position="75"/>
    </location>
</feature>
<dbReference type="PANTHER" id="PTHR45647">
    <property type="entry name" value="OS02G0152300 PROTEIN"/>
    <property type="match status" value="1"/>
</dbReference>
<feature type="domain" description="Protein kinase" evidence="6">
    <location>
        <begin position="153"/>
        <end position="421"/>
    </location>
</feature>
<keyword evidence="3" id="KW-0833">Ubl conjugation pathway</keyword>
<evidence type="ECO:0000256" key="5">
    <source>
        <dbReference type="SAM" id="Coils"/>
    </source>
</evidence>
<reference evidence="7 8" key="1">
    <citation type="journal article" date="2024" name="Plant J.">
        <title>Genome sequences and population genomics reveal climatic adaptation and genomic divergence between two closely related sweetgum species.</title>
        <authorList>
            <person name="Xu W.Q."/>
            <person name="Ren C.Q."/>
            <person name="Zhang X.Y."/>
            <person name="Comes H.P."/>
            <person name="Liu X.H."/>
            <person name="Li Y.G."/>
            <person name="Kettle C.J."/>
            <person name="Jalonen R."/>
            <person name="Gaisberger H."/>
            <person name="Ma Y.Z."/>
            <person name="Qiu Y.X."/>
        </authorList>
    </citation>
    <scope>NUCLEOTIDE SEQUENCE [LARGE SCALE GENOMIC DNA]</scope>
    <source>
        <strain evidence="7">Hangzhou</strain>
    </source>
</reference>
<keyword evidence="4" id="KW-0547">Nucleotide-binding</keyword>
<evidence type="ECO:0000256" key="3">
    <source>
        <dbReference type="ARBA" id="ARBA00022786"/>
    </source>
</evidence>
<dbReference type="InterPro" id="IPR017441">
    <property type="entry name" value="Protein_kinase_ATP_BS"/>
</dbReference>
<dbReference type="Gene3D" id="3.30.200.20">
    <property type="entry name" value="Phosphorylase Kinase, domain 1"/>
    <property type="match status" value="1"/>
</dbReference>
<dbReference type="CDD" id="cd22265">
    <property type="entry name" value="UDM1_RNF168"/>
    <property type="match status" value="1"/>
</dbReference>
<keyword evidence="8" id="KW-1185">Reference proteome</keyword>
<dbReference type="PANTHER" id="PTHR45647:SF22">
    <property type="entry name" value="U-BOX DOMAIN-CONTAINING PROTEIN 32"/>
    <property type="match status" value="1"/>
</dbReference>
<dbReference type="InterPro" id="IPR000719">
    <property type="entry name" value="Prot_kinase_dom"/>
</dbReference>
<dbReference type="GO" id="GO:0004672">
    <property type="term" value="F:protein kinase activity"/>
    <property type="evidence" value="ECO:0007669"/>
    <property type="project" value="InterPro"/>
</dbReference>
<comment type="caution">
    <text evidence="7">The sequence shown here is derived from an EMBL/GenBank/DDBJ whole genome shotgun (WGS) entry which is preliminary data.</text>
</comment>
<dbReference type="InterPro" id="IPR001245">
    <property type="entry name" value="Ser-Thr/Tyr_kinase_cat_dom"/>
</dbReference>
<dbReference type="InterPro" id="IPR051348">
    <property type="entry name" value="U-box_ubiquitin_ligases"/>
</dbReference>
<protein>
    <recommendedName>
        <fullName evidence="2">RING-type E3 ubiquitin transferase</fullName>
        <ecNumber evidence="2">2.3.2.27</ecNumber>
    </recommendedName>
</protein>
<evidence type="ECO:0000256" key="2">
    <source>
        <dbReference type="ARBA" id="ARBA00012483"/>
    </source>
</evidence>
<dbReference type="GO" id="GO:0061630">
    <property type="term" value="F:ubiquitin protein ligase activity"/>
    <property type="evidence" value="ECO:0007669"/>
    <property type="project" value="UniProtKB-EC"/>
</dbReference>
<dbReference type="EC" id="2.3.2.27" evidence="2"/>
<dbReference type="GO" id="GO:0005524">
    <property type="term" value="F:ATP binding"/>
    <property type="evidence" value="ECO:0007669"/>
    <property type="project" value="UniProtKB-UniRule"/>
</dbReference>
<dbReference type="SUPFAM" id="SSF56112">
    <property type="entry name" value="Protein kinase-like (PK-like)"/>
    <property type="match status" value="1"/>
</dbReference>
<accession>A0AAP0X9G4</accession>
<organism evidence="7 8">
    <name type="scientific">Liquidambar formosana</name>
    <name type="common">Formosan gum</name>
    <dbReference type="NCBI Taxonomy" id="63359"/>
    <lineage>
        <taxon>Eukaryota</taxon>
        <taxon>Viridiplantae</taxon>
        <taxon>Streptophyta</taxon>
        <taxon>Embryophyta</taxon>
        <taxon>Tracheophyta</taxon>
        <taxon>Spermatophyta</taxon>
        <taxon>Magnoliopsida</taxon>
        <taxon>eudicotyledons</taxon>
        <taxon>Gunneridae</taxon>
        <taxon>Pentapetalae</taxon>
        <taxon>Saxifragales</taxon>
        <taxon>Altingiaceae</taxon>
        <taxon>Liquidambar</taxon>
    </lineage>
</organism>
<dbReference type="AlphaFoldDB" id="A0AAP0X9G4"/>
<dbReference type="EMBL" id="JBBPBK010000001">
    <property type="protein sequence ID" value="KAK9291893.1"/>
    <property type="molecule type" value="Genomic_DNA"/>
</dbReference>
<evidence type="ECO:0000313" key="7">
    <source>
        <dbReference type="EMBL" id="KAK9291893.1"/>
    </source>
</evidence>
<dbReference type="Gene3D" id="1.10.510.10">
    <property type="entry name" value="Transferase(Phosphotransferase) domain 1"/>
    <property type="match status" value="1"/>
</dbReference>
<keyword evidence="5" id="KW-0175">Coiled coil</keyword>
<name>A0AAP0X9G4_LIQFO</name>
<dbReference type="Pfam" id="PF07714">
    <property type="entry name" value="PK_Tyr_Ser-Thr"/>
    <property type="match status" value="1"/>
</dbReference>
<dbReference type="Proteomes" id="UP001415857">
    <property type="component" value="Unassembled WGS sequence"/>
</dbReference>
<dbReference type="InterPro" id="IPR011009">
    <property type="entry name" value="Kinase-like_dom_sf"/>
</dbReference>
<sequence length="484" mass="55277">MESVKRWKAEEDAMEAVRKAKASESLCTKEMIQRKEMEEMLERKKQEVETMKNQRDELTKELRMVQDQRPILESQMVKSNCTVKELEDKIISAVELLISFKEKRDELRIEHGNAIRKVEGLRNLVEWKATTRLGKPQFFALTFSEINDATNNFDPSWKIGEGSHGSVYKGFLRHMHVAIKMLPSYGCQGHLEFQHEVEVLSRVRHPNLTTLIGTCPESRSLIYEYLKNGNLEDCLACRKNTSPLPWQTRIHIAAEICSALIFLHSNKPYIVHGNLKPTNVLLGTNFVSKLSDLGISRLSPQDENPTNSSTLYNNTNLKDRSAYIDPEYLKTGEMTPKSDVYSFGVILLRLLTGRPVLGIVKNVKCALEKANFNSVLDFLAGEWPLEQAKQLAHLALRCCEENRLNRPDLVSDVWSVLEPMKTCIASASTMNFEGASSGSLSFCLSHFSGSDERSTHSCRWFHVRSRCNKRMVEQRPQHFTHDKS</sequence>
<comment type="catalytic activity">
    <reaction evidence="1">
        <text>S-ubiquitinyl-[E2 ubiquitin-conjugating enzyme]-L-cysteine + [acceptor protein]-L-lysine = [E2 ubiquitin-conjugating enzyme]-L-cysteine + N(6)-ubiquitinyl-[acceptor protein]-L-lysine.</text>
        <dbReference type="EC" id="2.3.2.27"/>
    </reaction>
</comment>